<protein>
    <recommendedName>
        <fullName evidence="3">Sporulation membrane protein YtrI C-terminal domain-containing protein</fullName>
    </recommendedName>
</protein>
<proteinExistence type="predicted"/>
<feature type="coiled-coil region" evidence="1">
    <location>
        <begin position="38"/>
        <end position="65"/>
    </location>
</feature>
<keyword evidence="2" id="KW-0472">Membrane</keyword>
<dbReference type="InterPro" id="IPR058620">
    <property type="entry name" value="YtrI_C"/>
</dbReference>
<feature type="transmembrane region" description="Helical" evidence="2">
    <location>
        <begin position="12"/>
        <end position="33"/>
    </location>
</feature>
<dbReference type="Pfam" id="PF26347">
    <property type="entry name" value="YtrI_sporulation"/>
    <property type="match status" value="1"/>
</dbReference>
<keyword evidence="2" id="KW-0812">Transmembrane</keyword>
<dbReference type="EMBL" id="BSSQ01000015">
    <property type="protein sequence ID" value="GLX69595.1"/>
    <property type="molecule type" value="Genomic_DNA"/>
</dbReference>
<gene>
    <name evidence="4" type="ORF">MU1_39400</name>
</gene>
<sequence>MRVPPFERYAKWVQMLGVLLLGMLLGAIVYNSIYHAQFEALVNLKSDLEIKLEQYETDIKSLTQFKNQHTVIKSVLPRIEEEAGQNTGRPQLDKVTEAELIKRIKADLSVFLGQSIYEIDSDAQLARRLLSNKIYTNVLEKDYSIDITTILVAENKLQVWVKVRLYARPPS</sequence>
<keyword evidence="5" id="KW-1185">Reference proteome</keyword>
<organism evidence="4 5">
    <name type="scientific">Paenibacillus glycanilyticus</name>
    <dbReference type="NCBI Taxonomy" id="126569"/>
    <lineage>
        <taxon>Bacteria</taxon>
        <taxon>Bacillati</taxon>
        <taxon>Bacillota</taxon>
        <taxon>Bacilli</taxon>
        <taxon>Bacillales</taxon>
        <taxon>Paenibacillaceae</taxon>
        <taxon>Paenibacillus</taxon>
    </lineage>
</organism>
<keyword evidence="2" id="KW-1133">Transmembrane helix</keyword>
<comment type="caution">
    <text evidence="4">The sequence shown here is derived from an EMBL/GenBank/DDBJ whole genome shotgun (WGS) entry which is preliminary data.</text>
</comment>
<evidence type="ECO:0000256" key="1">
    <source>
        <dbReference type="SAM" id="Coils"/>
    </source>
</evidence>
<keyword evidence="1" id="KW-0175">Coiled coil</keyword>
<evidence type="ECO:0000256" key="2">
    <source>
        <dbReference type="SAM" id="Phobius"/>
    </source>
</evidence>
<evidence type="ECO:0000313" key="5">
    <source>
        <dbReference type="Proteomes" id="UP001157114"/>
    </source>
</evidence>
<dbReference type="Proteomes" id="UP001157114">
    <property type="component" value="Unassembled WGS sequence"/>
</dbReference>
<evidence type="ECO:0000313" key="4">
    <source>
        <dbReference type="EMBL" id="GLX69595.1"/>
    </source>
</evidence>
<reference evidence="4 5" key="1">
    <citation type="submission" date="2023-03" db="EMBL/GenBank/DDBJ databases">
        <title>Draft genome sequence of the bacteria which degrade cell wall of Tricholomamatutake.</title>
        <authorList>
            <person name="Konishi Y."/>
            <person name="Fukuta Y."/>
            <person name="Shirasaka N."/>
        </authorList>
    </citation>
    <scope>NUCLEOTIDE SEQUENCE [LARGE SCALE GENOMIC DNA]</scope>
    <source>
        <strain evidence="5">mu1</strain>
    </source>
</reference>
<name>A0ABQ6GHK8_9BACL</name>
<accession>A0ABQ6GHK8</accession>
<evidence type="ECO:0000259" key="3">
    <source>
        <dbReference type="Pfam" id="PF26347"/>
    </source>
</evidence>
<dbReference type="RefSeq" id="WP_284240378.1">
    <property type="nucleotide sequence ID" value="NZ_BSSQ01000015.1"/>
</dbReference>
<feature type="domain" description="Sporulation membrane protein YtrI C-terminal" evidence="3">
    <location>
        <begin position="85"/>
        <end position="163"/>
    </location>
</feature>